<evidence type="ECO:0000313" key="4">
    <source>
        <dbReference type="Proteomes" id="UP000460221"/>
    </source>
</evidence>
<reference evidence="3 4" key="1">
    <citation type="submission" date="2019-11" db="EMBL/GenBank/DDBJ databases">
        <authorList>
            <person name="Jiang L.-Q."/>
        </authorList>
    </citation>
    <scope>NUCLEOTIDE SEQUENCE [LARGE SCALE GENOMIC DNA]</scope>
    <source>
        <strain evidence="3 4">YIM 132087</strain>
    </source>
</reference>
<feature type="domain" description="Enoyl reductase (ER)" evidence="2">
    <location>
        <begin position="10"/>
        <end position="332"/>
    </location>
</feature>
<dbReference type="SUPFAM" id="SSF51735">
    <property type="entry name" value="NAD(P)-binding Rossmann-fold domains"/>
    <property type="match status" value="1"/>
</dbReference>
<dbReference type="EMBL" id="WLYK01000005">
    <property type="protein sequence ID" value="MTD15203.1"/>
    <property type="molecule type" value="Genomic_DNA"/>
</dbReference>
<dbReference type="Proteomes" id="UP000460221">
    <property type="component" value="Unassembled WGS sequence"/>
</dbReference>
<dbReference type="InterPro" id="IPR013149">
    <property type="entry name" value="ADH-like_C"/>
</dbReference>
<dbReference type="PANTHER" id="PTHR44154">
    <property type="entry name" value="QUINONE OXIDOREDUCTASE"/>
    <property type="match status" value="1"/>
</dbReference>
<dbReference type="InterPro" id="IPR036291">
    <property type="entry name" value="NAD(P)-bd_dom_sf"/>
</dbReference>
<sequence length="336" mass="34686">MRAIEYTETGGPEVLKLVDTQIPEPAPGQVRVKVSLSGVNPTDWKARAATPVPEGIQVPHQDGAGIIDAVGQGVDAGRVGERVWIWEAAFQRRWGTAAEFTVVPAAQAVPLGDASFELGAALGIPFLTAHRCLTLGENVPERLGPGTLQDRVVLVQGGAGAVGNAAIQLARWADATVIATVSSPAKAELAAAAGADHVIDYRNEDVVAGLRKIAPRGADVVVEVALAQNAATDADLLASHGTVASYGADPDETFALPVRAQMTLNSQWHFVLVYTMPARPKELAVADVSAAVAAGAVRVGEQAGLPLHVLPLASTAEAQLAVQNSTVGKVLVDVTA</sequence>
<name>A0A7K1FPN8_9ACTN</name>
<keyword evidence="4" id="KW-1185">Reference proteome</keyword>
<evidence type="ECO:0000256" key="1">
    <source>
        <dbReference type="ARBA" id="ARBA00022857"/>
    </source>
</evidence>
<dbReference type="Pfam" id="PF08240">
    <property type="entry name" value="ADH_N"/>
    <property type="match status" value="1"/>
</dbReference>
<organism evidence="3 4">
    <name type="scientific">Nakamurella alba</name>
    <dbReference type="NCBI Taxonomy" id="2665158"/>
    <lineage>
        <taxon>Bacteria</taxon>
        <taxon>Bacillati</taxon>
        <taxon>Actinomycetota</taxon>
        <taxon>Actinomycetes</taxon>
        <taxon>Nakamurellales</taxon>
        <taxon>Nakamurellaceae</taxon>
        <taxon>Nakamurella</taxon>
    </lineage>
</organism>
<dbReference type="InterPro" id="IPR051603">
    <property type="entry name" value="Zinc-ADH_QOR/CCCR"/>
</dbReference>
<dbReference type="InterPro" id="IPR011032">
    <property type="entry name" value="GroES-like_sf"/>
</dbReference>
<dbReference type="InterPro" id="IPR013154">
    <property type="entry name" value="ADH-like_N"/>
</dbReference>
<accession>A0A7K1FPN8</accession>
<keyword evidence="1" id="KW-0521">NADP</keyword>
<dbReference type="CDD" id="cd08253">
    <property type="entry name" value="zeta_crystallin"/>
    <property type="match status" value="1"/>
</dbReference>
<proteinExistence type="predicted"/>
<dbReference type="SMART" id="SM00829">
    <property type="entry name" value="PKS_ER"/>
    <property type="match status" value="1"/>
</dbReference>
<dbReference type="InterPro" id="IPR020843">
    <property type="entry name" value="ER"/>
</dbReference>
<gene>
    <name evidence="3" type="ORF">GIS00_14765</name>
</gene>
<dbReference type="AlphaFoldDB" id="A0A7K1FPN8"/>
<dbReference type="PANTHER" id="PTHR44154:SF1">
    <property type="entry name" value="QUINONE OXIDOREDUCTASE"/>
    <property type="match status" value="1"/>
</dbReference>
<dbReference type="GO" id="GO:0016491">
    <property type="term" value="F:oxidoreductase activity"/>
    <property type="evidence" value="ECO:0007669"/>
    <property type="project" value="InterPro"/>
</dbReference>
<evidence type="ECO:0000313" key="3">
    <source>
        <dbReference type="EMBL" id="MTD15203.1"/>
    </source>
</evidence>
<dbReference type="RefSeq" id="WP_154769156.1">
    <property type="nucleotide sequence ID" value="NZ_WLYK01000005.1"/>
</dbReference>
<protein>
    <submittedName>
        <fullName evidence="3">Zinc-binding dehydrogenase</fullName>
    </submittedName>
</protein>
<comment type="caution">
    <text evidence="3">The sequence shown here is derived from an EMBL/GenBank/DDBJ whole genome shotgun (WGS) entry which is preliminary data.</text>
</comment>
<evidence type="ECO:0000259" key="2">
    <source>
        <dbReference type="SMART" id="SM00829"/>
    </source>
</evidence>
<dbReference type="Pfam" id="PF00107">
    <property type="entry name" value="ADH_zinc_N"/>
    <property type="match status" value="1"/>
</dbReference>
<dbReference type="SUPFAM" id="SSF50129">
    <property type="entry name" value="GroES-like"/>
    <property type="match status" value="1"/>
</dbReference>
<dbReference type="Gene3D" id="3.40.50.720">
    <property type="entry name" value="NAD(P)-binding Rossmann-like Domain"/>
    <property type="match status" value="1"/>
</dbReference>
<dbReference type="Gene3D" id="3.90.180.10">
    <property type="entry name" value="Medium-chain alcohol dehydrogenases, catalytic domain"/>
    <property type="match status" value="1"/>
</dbReference>